<evidence type="ECO:0000256" key="2">
    <source>
        <dbReference type="ARBA" id="ARBA00022679"/>
    </source>
</evidence>
<dbReference type="GO" id="GO:0032259">
    <property type="term" value="P:methylation"/>
    <property type="evidence" value="ECO:0007669"/>
    <property type="project" value="UniProtKB-UniRule"/>
</dbReference>
<dbReference type="InterPro" id="IPR013216">
    <property type="entry name" value="Methyltransf_11"/>
</dbReference>
<evidence type="ECO:0000259" key="5">
    <source>
        <dbReference type="Pfam" id="PF08241"/>
    </source>
</evidence>
<dbReference type="PANTHER" id="PTHR43591">
    <property type="entry name" value="METHYLTRANSFERASE"/>
    <property type="match status" value="1"/>
</dbReference>
<sequence length="337" mass="38021">MAGIWGDHLQHGMYFVDDPSHQEKQKAFASLPRAAQIRTIHAAQIRTIDEALRFAAISGSALSPHNATFGYHAYCIHTKKGRGIEAMRTMEEAELKKGVAEFTMSHLGLSRVSGETICTMESTSSTTRLIRRSRRHSHLYLELLRCAPSRLLRCAPLMRLSVSLPFQVFFQVTDALEQPFPDGQFDLVWSLECGEHIHDKRKFVSELARVAAPGATIIIVTWCHKDLSPSEESLKSEEKKLLKKICDAYYLNMCSAADYVQLLESLSLQDIKAADWSEYITPFWPAVVRTLLSWKAITSVIRAGWKAIKGALAVRLLIEEHKKGLMKFAIITCRKPH</sequence>
<name>A0A9Q1KH01_9CARY</name>
<feature type="region of interest" description="SAM motif III" evidence="4">
    <location>
        <begin position="210"/>
        <end position="219"/>
    </location>
</feature>
<evidence type="ECO:0000256" key="1">
    <source>
        <dbReference type="ARBA" id="ARBA00022603"/>
    </source>
</evidence>
<dbReference type="SUPFAM" id="SSF53335">
    <property type="entry name" value="S-adenosyl-L-methionine-dependent methyltransferases"/>
    <property type="match status" value="1"/>
</dbReference>
<dbReference type="OrthoDB" id="8300214at2759"/>
<comment type="similarity">
    <text evidence="4">Belongs to the class I-like SAM-binding methyltransferase superfamily. gTMT family.</text>
</comment>
<feature type="region of interest" description="SAM motif II" evidence="4">
    <location>
        <begin position="183"/>
        <end position="191"/>
    </location>
</feature>
<accession>A0A9Q1KH01</accession>
<reference evidence="6" key="1">
    <citation type="submission" date="2022-04" db="EMBL/GenBank/DDBJ databases">
        <title>Carnegiea gigantea Genome sequencing and assembly v2.</title>
        <authorList>
            <person name="Copetti D."/>
            <person name="Sanderson M.J."/>
            <person name="Burquez A."/>
            <person name="Wojciechowski M.F."/>
        </authorList>
    </citation>
    <scope>NUCLEOTIDE SEQUENCE</scope>
    <source>
        <strain evidence="6">SGP5-SGP5p</strain>
        <tissue evidence="6">Aerial part</tissue>
    </source>
</reference>
<dbReference type="PANTHER" id="PTHR43591:SF81">
    <property type="entry name" value="MAGNESIUM PROTOPORPHYRIN IX METHYLTRANSFERASE, CHLOROPLASTIC-RELATED"/>
    <property type="match status" value="1"/>
</dbReference>
<organism evidence="6 7">
    <name type="scientific">Carnegiea gigantea</name>
    <dbReference type="NCBI Taxonomy" id="171969"/>
    <lineage>
        <taxon>Eukaryota</taxon>
        <taxon>Viridiplantae</taxon>
        <taxon>Streptophyta</taxon>
        <taxon>Embryophyta</taxon>
        <taxon>Tracheophyta</taxon>
        <taxon>Spermatophyta</taxon>
        <taxon>Magnoliopsida</taxon>
        <taxon>eudicotyledons</taxon>
        <taxon>Gunneridae</taxon>
        <taxon>Pentapetalae</taxon>
        <taxon>Caryophyllales</taxon>
        <taxon>Cactineae</taxon>
        <taxon>Cactaceae</taxon>
        <taxon>Cactoideae</taxon>
        <taxon>Echinocereeae</taxon>
        <taxon>Carnegiea</taxon>
    </lineage>
</organism>
<keyword evidence="2 4" id="KW-0808">Transferase</keyword>
<keyword evidence="7" id="KW-1185">Reference proteome</keyword>
<gene>
    <name evidence="6" type="ORF">Cgig2_001797</name>
</gene>
<dbReference type="InterPro" id="IPR029063">
    <property type="entry name" value="SAM-dependent_MTases_sf"/>
</dbReference>
<protein>
    <recommendedName>
        <fullName evidence="5">Methyltransferase type 11 domain-containing protein</fullName>
    </recommendedName>
</protein>
<dbReference type="PROSITE" id="PS51581">
    <property type="entry name" value="SAM_GTMT"/>
    <property type="match status" value="1"/>
</dbReference>
<evidence type="ECO:0000256" key="3">
    <source>
        <dbReference type="ARBA" id="ARBA00022691"/>
    </source>
</evidence>
<keyword evidence="1 4" id="KW-0489">Methyltransferase</keyword>
<dbReference type="Proteomes" id="UP001153076">
    <property type="component" value="Unassembled WGS sequence"/>
</dbReference>
<dbReference type="AlphaFoldDB" id="A0A9Q1KH01"/>
<dbReference type="InterPro" id="IPR025774">
    <property type="entry name" value="PiNMT-like"/>
</dbReference>
<comment type="caution">
    <text evidence="4">Lacks conserved residue(s) required for the propagation of feature annotation.</text>
</comment>
<evidence type="ECO:0000256" key="4">
    <source>
        <dbReference type="PROSITE-ProRule" id="PRU00914"/>
    </source>
</evidence>
<dbReference type="EMBL" id="JAKOGI010000136">
    <property type="protein sequence ID" value="KAJ8442704.1"/>
    <property type="molecule type" value="Genomic_DNA"/>
</dbReference>
<comment type="caution">
    <text evidence="6">The sequence shown here is derived from an EMBL/GenBank/DDBJ whole genome shotgun (WGS) entry which is preliminary data.</text>
</comment>
<dbReference type="Pfam" id="PF08241">
    <property type="entry name" value="Methyltransf_11"/>
    <property type="match status" value="1"/>
</dbReference>
<proteinExistence type="inferred from homology"/>
<evidence type="ECO:0000313" key="7">
    <source>
        <dbReference type="Proteomes" id="UP001153076"/>
    </source>
</evidence>
<dbReference type="Gene3D" id="3.40.50.150">
    <property type="entry name" value="Vaccinia Virus protein VP39"/>
    <property type="match status" value="1"/>
</dbReference>
<keyword evidence="3 4" id="KW-0949">S-adenosyl-L-methionine</keyword>
<evidence type="ECO:0000313" key="6">
    <source>
        <dbReference type="EMBL" id="KAJ8442704.1"/>
    </source>
</evidence>
<dbReference type="GO" id="GO:0008757">
    <property type="term" value="F:S-adenosylmethionine-dependent methyltransferase activity"/>
    <property type="evidence" value="ECO:0007669"/>
    <property type="project" value="InterPro"/>
</dbReference>
<feature type="domain" description="Methyltransferase type 11" evidence="5">
    <location>
        <begin position="168"/>
        <end position="219"/>
    </location>
</feature>